<organism evidence="2 3">
    <name type="scientific">Streptomyces yatensis</name>
    <dbReference type="NCBI Taxonomy" id="155177"/>
    <lineage>
        <taxon>Bacteria</taxon>
        <taxon>Bacillati</taxon>
        <taxon>Actinomycetota</taxon>
        <taxon>Actinomycetes</taxon>
        <taxon>Kitasatosporales</taxon>
        <taxon>Streptomycetaceae</taxon>
        <taxon>Streptomyces</taxon>
        <taxon>Streptomyces violaceusniger group</taxon>
    </lineage>
</organism>
<name>A0ABN2GFL9_9ACTN</name>
<protein>
    <submittedName>
        <fullName evidence="2">Uncharacterized protein</fullName>
    </submittedName>
</protein>
<keyword evidence="3" id="KW-1185">Reference proteome</keyword>
<dbReference type="Proteomes" id="UP001499947">
    <property type="component" value="Unassembled WGS sequence"/>
</dbReference>
<feature type="region of interest" description="Disordered" evidence="1">
    <location>
        <begin position="160"/>
        <end position="190"/>
    </location>
</feature>
<evidence type="ECO:0000313" key="2">
    <source>
        <dbReference type="EMBL" id="GAA1670353.1"/>
    </source>
</evidence>
<comment type="caution">
    <text evidence="2">The sequence shown here is derived from an EMBL/GenBank/DDBJ whole genome shotgun (WGS) entry which is preliminary data.</text>
</comment>
<accession>A0ABN2GFL9</accession>
<evidence type="ECO:0000313" key="3">
    <source>
        <dbReference type="Proteomes" id="UP001499947"/>
    </source>
</evidence>
<sequence>MGRQLLGMEGGREYAVPQGHHHLDDTGHARRALCMANVGLERAEPQRPVLRPVPAVRGDQRVGFDRVAQLGARAMRLHRVHLGRGQPGAGEGLADHPLLGGAVRRGESVAGAVLVDGRATDQGEHLMPVAPGVGEPFQQDESDAFAPSGAVGVYRKRLAPTVRGQPPLPGEAGEHLGGGHHRHPARQGQGALLLPQCLAGQMDRDQG</sequence>
<proteinExistence type="predicted"/>
<reference evidence="2 3" key="1">
    <citation type="journal article" date="2019" name="Int. J. Syst. Evol. Microbiol.">
        <title>The Global Catalogue of Microorganisms (GCM) 10K type strain sequencing project: providing services to taxonomists for standard genome sequencing and annotation.</title>
        <authorList>
            <consortium name="The Broad Institute Genomics Platform"/>
            <consortium name="The Broad Institute Genome Sequencing Center for Infectious Disease"/>
            <person name="Wu L."/>
            <person name="Ma J."/>
        </authorList>
    </citation>
    <scope>NUCLEOTIDE SEQUENCE [LARGE SCALE GENOMIC DNA]</scope>
    <source>
        <strain evidence="2 3">JCM 13244</strain>
    </source>
</reference>
<gene>
    <name evidence="2" type="ORF">GCM10009680_07700</name>
</gene>
<evidence type="ECO:0000256" key="1">
    <source>
        <dbReference type="SAM" id="MobiDB-lite"/>
    </source>
</evidence>
<dbReference type="EMBL" id="BAAALR010000011">
    <property type="protein sequence ID" value="GAA1670353.1"/>
    <property type="molecule type" value="Genomic_DNA"/>
</dbReference>